<sequence length="1489" mass="165191">MKQKYPYNLKAETFELNKQSDVVLGGVHTLIRVDHLLPIVYADTKLEMAKDNRRGNKDKNEERIKSKKKIVTQDASPETSSSRRSSRSSSKQTKEIPSSTRKSKRLEKSKPSDSPPVKRKSKTNQEQMTTTPTKRYSRRNKQTYVGSSGSEQHVEEPASSTMKSKKKKVKRSLKMDSKKDKTHEKKDPDVGGRKRKRVASSVDKASSKLQRIQTEATSSSNLGDENDKESQDKSSQATSSSNRDVDSGSKSIEDKGDDDVEECSDRTGEESTLKCSETPCSPSSSSLTNFSVEEINGHTEVKEESPNSQKSEGVSHDAVKEPLNDTTVDSEHVPDVGSPSKKSLNGESIENGSETAISGKSSSPTKKIDSDVCTDVKYFWVPVQISNVQLEQYCSMLLTNAMALSSCSKSDTVGALHDILVSNRKCCDHPYIVDQSLQGALTKDLEPVKFLEVGIKASGKLQFLDLVLPEMRKRELRVLILFQPLSGTGKDSTSIGDILDDFVRQRFGEDSYERVDAVITTPSRRQAALNNFNNKDMGRFIFLLDYRACLPSIKLLSVDTIIIFDSDWNPANDLRALQKIAIDSQPENIKIFRLYTSCTLEEKILKLSEHNVTIDKGLQNLSRSTTDALLMWGATYLFKKLTEFHSENENISNEEQACNELKEDFLNLITDKHYTAKLIIPRVEQSCENVPLTNELPDGEQPHTFWKKLLVGRDPCWKYLTMSTPRQRKRPELYEHTIANASNNDVGRKRKKTPPVIEKSETKEACTVVSSDGSQMSPGDFISCASSCDETSFRQLLILNISELCRVLKLSEEVKKTVVRFLEYVVENYQVNKEPANTLQAFLISLCWIGSSLLKKKLDRRQSLAIVKKRLNFNCEEEETNSVYLKLETAKEMFLLHRQNQKKTKIRKEINPDVVKVEIPDSPDDQYVTIVSDLPEDQNYSHGSNNSNSLPAPAPQEKVPPPPIQPLVSPPSVPTNSVEIQNESNQVQDNLQTEKVEQLIPETPLIEQQQEAPPQVLESTVVDPNNGIEPWSNLFNSPELESYNRGPTRMPSCSDPLQAELENFSELRNTVNNFFEAIKVKLKSEYDKEVAEVIAKINRKYEARCHKAEKAFQLKRSEIDMNVNKVIMNKILAEAFRSKCRDVNPFNPSQIQGEMQYMHQFHGQPSFSPGQSSGTHQVNNMHPPLQIVHQSTNLFSNTPARTPPPPPPNTNNPITPSPALANIVPTTTPPNITASRPPPNITPSTTRTPPNITNNPITPSLPPANISTTTIPSRPPPNITASRPPPTITPSTTRPPPNITPITPSTTRPQPNITLSTPNKPPPNITSTTPIHNPRLTSEIRAPAPHIRPFKPSTSSNLPPSSATSSHTPAKPPLPPSSLPPTNPNIQPAQPVAPPASTTQLPSLNSSNPPATSSSSLPPMPSIPMSHSGLYSSGRPDVMNLSALDLLMDVDKKAGLNQTNVSSSQIEEWEAALLGKGGDGDLVCLSDDD</sequence>
<evidence type="ECO:0000313" key="2">
    <source>
        <dbReference type="Proteomes" id="UP001055811"/>
    </source>
</evidence>
<reference evidence="1 2" key="2">
    <citation type="journal article" date="2022" name="Mol. Ecol. Resour.">
        <title>The genomes of chicory, endive, great burdock and yacon provide insights into Asteraceae paleo-polyploidization history and plant inulin production.</title>
        <authorList>
            <person name="Fan W."/>
            <person name="Wang S."/>
            <person name="Wang H."/>
            <person name="Wang A."/>
            <person name="Jiang F."/>
            <person name="Liu H."/>
            <person name="Zhao H."/>
            <person name="Xu D."/>
            <person name="Zhang Y."/>
        </authorList>
    </citation>
    <scope>NUCLEOTIDE SEQUENCE [LARGE SCALE GENOMIC DNA]</scope>
    <source>
        <strain evidence="2">cv. Punajuju</strain>
        <tissue evidence="1">Leaves</tissue>
    </source>
</reference>
<gene>
    <name evidence="1" type="ORF">L2E82_33065</name>
</gene>
<evidence type="ECO:0000313" key="1">
    <source>
        <dbReference type="EMBL" id="KAI3722041.1"/>
    </source>
</evidence>
<proteinExistence type="predicted"/>
<reference evidence="2" key="1">
    <citation type="journal article" date="2022" name="Mol. Ecol. Resour.">
        <title>The genomes of chicory, endive, great burdock and yacon provide insights into Asteraceae palaeo-polyploidization history and plant inulin production.</title>
        <authorList>
            <person name="Fan W."/>
            <person name="Wang S."/>
            <person name="Wang H."/>
            <person name="Wang A."/>
            <person name="Jiang F."/>
            <person name="Liu H."/>
            <person name="Zhao H."/>
            <person name="Xu D."/>
            <person name="Zhang Y."/>
        </authorList>
    </citation>
    <scope>NUCLEOTIDE SEQUENCE [LARGE SCALE GENOMIC DNA]</scope>
    <source>
        <strain evidence="2">cv. Punajuju</strain>
    </source>
</reference>
<keyword evidence="2" id="KW-1185">Reference proteome</keyword>
<comment type="caution">
    <text evidence="1">The sequence shown here is derived from an EMBL/GenBank/DDBJ whole genome shotgun (WGS) entry which is preliminary data.</text>
</comment>
<dbReference type="Proteomes" id="UP001055811">
    <property type="component" value="Linkage Group LG06"/>
</dbReference>
<accession>A0ACB9BJ64</accession>
<dbReference type="EMBL" id="CM042014">
    <property type="protein sequence ID" value="KAI3722041.1"/>
    <property type="molecule type" value="Genomic_DNA"/>
</dbReference>
<organism evidence="1 2">
    <name type="scientific">Cichorium intybus</name>
    <name type="common">Chicory</name>
    <dbReference type="NCBI Taxonomy" id="13427"/>
    <lineage>
        <taxon>Eukaryota</taxon>
        <taxon>Viridiplantae</taxon>
        <taxon>Streptophyta</taxon>
        <taxon>Embryophyta</taxon>
        <taxon>Tracheophyta</taxon>
        <taxon>Spermatophyta</taxon>
        <taxon>Magnoliopsida</taxon>
        <taxon>eudicotyledons</taxon>
        <taxon>Gunneridae</taxon>
        <taxon>Pentapetalae</taxon>
        <taxon>asterids</taxon>
        <taxon>campanulids</taxon>
        <taxon>Asterales</taxon>
        <taxon>Asteraceae</taxon>
        <taxon>Cichorioideae</taxon>
        <taxon>Cichorieae</taxon>
        <taxon>Cichoriinae</taxon>
        <taxon>Cichorium</taxon>
    </lineage>
</organism>
<protein>
    <submittedName>
        <fullName evidence="1">Uncharacterized protein</fullName>
    </submittedName>
</protein>
<name>A0ACB9BJ64_CICIN</name>